<evidence type="ECO:0000313" key="2">
    <source>
        <dbReference type="Proteomes" id="UP001233164"/>
    </source>
</evidence>
<keyword evidence="2" id="KW-1185">Reference proteome</keyword>
<protein>
    <submittedName>
        <fullName evidence="1">Uncharacterized protein</fullName>
    </submittedName>
</protein>
<proteinExistence type="predicted"/>
<reference evidence="1 2" key="1">
    <citation type="submission" date="2023-06" db="EMBL/GenBank/DDBJ databases">
        <title>Rhodococcus indonesiensis sp. nov a new member of the Rhodococcus ruber lineage isolated from a sediment of neutral hot spring.</title>
        <authorList>
            <person name="Kusuma A.B."/>
            <person name="Fenylestari G."/>
            <person name="Ammar F."/>
            <person name="Nouioui I."/>
            <person name="Goodfellow M."/>
        </authorList>
    </citation>
    <scope>NUCLEOTIDE SEQUENCE [LARGE SCALE GENOMIC DNA]</scope>
    <source>
        <strain evidence="1 2">CSLK01-03</strain>
    </source>
</reference>
<evidence type="ECO:0000313" key="1">
    <source>
        <dbReference type="EMBL" id="MDM7491122.1"/>
    </source>
</evidence>
<accession>A0ABT7RU01</accession>
<name>A0ABT7RU01_9NOCA</name>
<dbReference type="EMBL" id="JAUBOF010000128">
    <property type="protein sequence ID" value="MDM7491122.1"/>
    <property type="molecule type" value="Genomic_DNA"/>
</dbReference>
<comment type="caution">
    <text evidence="1">The sequence shown here is derived from an EMBL/GenBank/DDBJ whole genome shotgun (WGS) entry which is preliminary data.</text>
</comment>
<gene>
    <name evidence="1" type="ORF">QT969_22825</name>
</gene>
<feature type="non-terminal residue" evidence="1">
    <location>
        <position position="1"/>
    </location>
</feature>
<organism evidence="1 2">
    <name type="scientific">Rhodococcus indonesiensis</name>
    <dbReference type="NCBI Taxonomy" id="3055869"/>
    <lineage>
        <taxon>Bacteria</taxon>
        <taxon>Bacillati</taxon>
        <taxon>Actinomycetota</taxon>
        <taxon>Actinomycetes</taxon>
        <taxon>Mycobacteriales</taxon>
        <taxon>Nocardiaceae</taxon>
        <taxon>Rhodococcus</taxon>
    </lineage>
</organism>
<dbReference type="RefSeq" id="WP_289381696.1">
    <property type="nucleotide sequence ID" value="NZ_JAUBOF010000128.1"/>
</dbReference>
<dbReference type="Proteomes" id="UP001233164">
    <property type="component" value="Unassembled WGS sequence"/>
</dbReference>
<sequence length="92" mass="9352">ADSALGCLGGGGVVADDRYVGSTPAHPVPGRRNLPGKADAMNVEEMARTLLTLDDEAALRSAAAIEDATFAAYASDYVEAMTRPGCKGCHGG</sequence>